<dbReference type="RefSeq" id="WP_344798350.1">
    <property type="nucleotide sequence ID" value="NZ_BAABAU010000006.1"/>
</dbReference>
<keyword evidence="2" id="KW-1185">Reference proteome</keyword>
<organism evidence="1 2">
    <name type="scientific">Frondihabitans peucedani</name>
    <dbReference type="NCBI Taxonomy" id="598626"/>
    <lineage>
        <taxon>Bacteria</taxon>
        <taxon>Bacillati</taxon>
        <taxon>Actinomycetota</taxon>
        <taxon>Actinomycetes</taxon>
        <taxon>Micrococcales</taxon>
        <taxon>Microbacteriaceae</taxon>
        <taxon>Frondihabitans</taxon>
    </lineage>
</organism>
<dbReference type="InterPro" id="IPR035235">
    <property type="entry name" value="DUF5343"/>
</dbReference>
<protein>
    <submittedName>
        <fullName evidence="1">DUF5343 domain-containing protein</fullName>
    </submittedName>
</protein>
<reference evidence="2" key="1">
    <citation type="journal article" date="2019" name="Int. J. Syst. Evol. Microbiol.">
        <title>The Global Catalogue of Microorganisms (GCM) 10K type strain sequencing project: providing services to taxonomists for standard genome sequencing and annotation.</title>
        <authorList>
            <consortium name="The Broad Institute Genomics Platform"/>
            <consortium name="The Broad Institute Genome Sequencing Center for Infectious Disease"/>
            <person name="Wu L."/>
            <person name="Ma J."/>
        </authorList>
    </citation>
    <scope>NUCLEOTIDE SEQUENCE [LARGE SCALE GENOMIC DNA]</scope>
    <source>
        <strain evidence="2">JCM 17442</strain>
    </source>
</reference>
<comment type="caution">
    <text evidence="1">The sequence shown here is derived from an EMBL/GenBank/DDBJ whole genome shotgun (WGS) entry which is preliminary data.</text>
</comment>
<dbReference type="Pfam" id="PF17278">
    <property type="entry name" value="DUF5343"/>
    <property type="match status" value="1"/>
</dbReference>
<name>A0ABP8E6H5_9MICO</name>
<dbReference type="Proteomes" id="UP001501594">
    <property type="component" value="Unassembled WGS sequence"/>
</dbReference>
<proteinExistence type="predicted"/>
<accession>A0ABP8E6H5</accession>
<sequence>MANELPLTTNTASLTRFLTHIQGSGVPAKVDRSYLKSVGFKSGNDGYIIPVLKHIGFISTSGAPETRWRSYRDKTRAPKILAQGIQEGYADLFEVYPEAYRKDEEALRNWVRSKTEYDEVKVGHAVKTFQALGAMAEFDKPVDGQSDAEITPAEASVPIVQATVPNAAALAASPSPGATTPSFNINIELHLPPSADADTYDKFFAAMKKHLFPDASA</sequence>
<evidence type="ECO:0000313" key="1">
    <source>
        <dbReference type="EMBL" id="GAA4267749.1"/>
    </source>
</evidence>
<evidence type="ECO:0000313" key="2">
    <source>
        <dbReference type="Proteomes" id="UP001501594"/>
    </source>
</evidence>
<dbReference type="EMBL" id="BAABAU010000006">
    <property type="protein sequence ID" value="GAA4267749.1"/>
    <property type="molecule type" value="Genomic_DNA"/>
</dbReference>
<gene>
    <name evidence="1" type="ORF">GCM10022256_33610</name>
</gene>